<accession>A0ABR2QVS6</accession>
<dbReference type="Gene3D" id="2.60.120.430">
    <property type="entry name" value="Galactose-binding lectin"/>
    <property type="match status" value="1"/>
</dbReference>
<name>A0ABR2QVS6_9ROSI</name>
<evidence type="ECO:0000259" key="1">
    <source>
        <dbReference type="Pfam" id="PF11721"/>
    </source>
</evidence>
<dbReference type="InterPro" id="IPR021720">
    <property type="entry name" value="Malectin_dom"/>
</dbReference>
<protein>
    <recommendedName>
        <fullName evidence="1">Malectin domain-containing protein</fullName>
    </recommendedName>
</protein>
<proteinExistence type="predicted"/>
<evidence type="ECO:0000313" key="2">
    <source>
        <dbReference type="EMBL" id="KAK9004800.1"/>
    </source>
</evidence>
<dbReference type="PANTHER" id="PTHR34081">
    <property type="entry name" value="MALECTIN DOMAIN-CONTAINING PROTEIN"/>
    <property type="match status" value="1"/>
</dbReference>
<dbReference type="PANTHER" id="PTHR34081:SF1">
    <property type="entry name" value="MALECTIN, LEUCINE-RICH REPEAT DOMAIN, L DOMAIN-LIKE PROTEIN-RELATED"/>
    <property type="match status" value="1"/>
</dbReference>
<dbReference type="EMBL" id="JBBPBN010000030">
    <property type="protein sequence ID" value="KAK9004800.1"/>
    <property type="molecule type" value="Genomic_DNA"/>
</dbReference>
<keyword evidence="3" id="KW-1185">Reference proteome</keyword>
<gene>
    <name evidence="2" type="ORF">V6N11_042255</name>
</gene>
<feature type="domain" description="Malectin" evidence="1">
    <location>
        <begin position="39"/>
        <end position="113"/>
    </location>
</feature>
<reference evidence="2 3" key="1">
    <citation type="journal article" date="2024" name="G3 (Bethesda)">
        <title>Genome assembly of Hibiscus sabdariffa L. provides insights into metabolisms of medicinal natural products.</title>
        <authorList>
            <person name="Kim T."/>
        </authorList>
    </citation>
    <scope>NUCLEOTIDE SEQUENCE [LARGE SCALE GENOMIC DNA]</scope>
    <source>
        <strain evidence="2">TK-2024</strain>
        <tissue evidence="2">Old leaves</tissue>
    </source>
</reference>
<dbReference type="Pfam" id="PF11721">
    <property type="entry name" value="Malectin"/>
    <property type="match status" value="1"/>
</dbReference>
<comment type="caution">
    <text evidence="2">The sequence shown here is derived from an EMBL/GenBank/DDBJ whole genome shotgun (WGS) entry which is preliminary data.</text>
</comment>
<organism evidence="2 3">
    <name type="scientific">Hibiscus sabdariffa</name>
    <name type="common">roselle</name>
    <dbReference type="NCBI Taxonomy" id="183260"/>
    <lineage>
        <taxon>Eukaryota</taxon>
        <taxon>Viridiplantae</taxon>
        <taxon>Streptophyta</taxon>
        <taxon>Embryophyta</taxon>
        <taxon>Tracheophyta</taxon>
        <taxon>Spermatophyta</taxon>
        <taxon>Magnoliopsida</taxon>
        <taxon>eudicotyledons</taxon>
        <taxon>Gunneridae</taxon>
        <taxon>Pentapetalae</taxon>
        <taxon>rosids</taxon>
        <taxon>malvids</taxon>
        <taxon>Malvales</taxon>
        <taxon>Malvaceae</taxon>
        <taxon>Malvoideae</taxon>
        <taxon>Hibiscus</taxon>
    </lineage>
</organism>
<dbReference type="Proteomes" id="UP001396334">
    <property type="component" value="Unassembled WGS sequence"/>
</dbReference>
<sequence length="137" mass="15427">MYINCGGNSDVKVNGTIERELFSETTLCRDRNHTNSTRYGKLGRRIFNIYIQDQLVEENFSIEAKAGGILTPLTKHYNADVTNGELEIHFYWTRKGTQAILVRGVPGSLISAISVDPNFKPKHEEKKTKTLPLLSVS</sequence>
<evidence type="ECO:0000313" key="3">
    <source>
        <dbReference type="Proteomes" id="UP001396334"/>
    </source>
</evidence>